<evidence type="ECO:0000256" key="1">
    <source>
        <dbReference type="ARBA" id="ARBA00007220"/>
    </source>
</evidence>
<comment type="caution">
    <text evidence="7">The sequence shown here is derived from an EMBL/GenBank/DDBJ whole genome shotgun (WGS) entry which is preliminary data.</text>
</comment>
<evidence type="ECO:0000313" key="7">
    <source>
        <dbReference type="EMBL" id="KAG2469591.1"/>
    </source>
</evidence>
<keyword evidence="4 7" id="KW-0418">Kinase</keyword>
<dbReference type="HAMAP" id="MF_00235">
    <property type="entry name" value="Adenylate_kinase_Adk"/>
    <property type="match status" value="1"/>
</dbReference>
<name>A0A8X8BXM3_POLSE</name>
<sequence>MDWVLGRVVRSIGCGASVGEEKFTDLDFADDSLIFIESMEALIGALERLSEESEYLGLLCCLVQAGSCWSEQQEWPSLPPSLPLPTLAGDGNQFSWYRGSIFLNSLVDYYLETSSRQALHILSSVREPHDKTDTNIVVLITGVLVLIILLPMIPQPGKQNLYEFFDIFGRLASWNLKTPGNTPEIYLIHLHVSVYALFHRLYGMYPCNFVSYLRSHYSMKENMETFEEVVKPMLEHVRIHPELVTGTKDHELDPTRWKRFEIHDIVIECAKVSLDPKEASCEEGYSSIPEHFTTHLQHRQTDITDPHSCYSDAIESKTTMTLDDLPQFIKELEQQDQKEREDDAIREELYNITEGKSESPGPRGGFDSPFYRTTETLTDGERKHAIPAHPALIAASSCGPSSDNALCTPDKLVPAATTRTDNQGAFPFKPVFTPIDRPVLQISEGHFGVASEERQKPLFTPSPCKAQTAPYEALFELALPKAAALFVARKTAEAAQRVGAKYPIEDDGKGHVSTSPLEVLDCLIQQGKDAHVRELNRLPLPSKSADWTHYGGSPPSDEIQTLRSQLLLLHNQLLYERYKREQHAVRNRRLLRRIINATALEEQNNAMKDQLKLQEDDIQSLKASLSEEQARNKKLREEHETMVSQLHTQIRQLQQGCDKYSTANQELQSKLMEYKKAAGDLRVELQKANNKICNTGHLLNQLRQKLTNSETVQQQMEFLNKQLLLLGEVNELYMEELRQSSPDNSKEEEMLKIAYEKENEKLRFNAIQQSQRLEASQRRIVELETQFTKKEHLLMEQKKYLEDFKSQASAAGTESKSVIKKMDQTARPLRIPPEMGTYAEKHGIFDLMQAKMLCEQLGATYISPDNLLAQDSNVVKEALEFHNKKQDIPNVLWIKLVEERLSKMDCIKRGWLLEGFPKTREQAVLLQEKGISPEHVVFLEAPDAVLIERNLGKRVDPETGAVYHTTFDWPSNEEVQGRLVEPPGISEEETANKLLEYRRNNQALENTYRYVHKVFNADQPCIDVFSQVLTFVLSRHRSVAPFTPRILLFGSPGSGKSLQAELLSQKYNIVNICCGQLLKAVVADETSLGELIKPYLENGEQVPDTIVLKILTQRLSKLDCTTQGWVLHDFPRDLDQAEKLNDAGFIPNRVFFLDLPNELCIERLTLRAIDPVTGDRYHYLYKAAPSQQVQSRLQRNPRDSEEDLLRRLAIHHENIHDLQEFYRDAVHVNADQDPHSVFEVLESRLVNRPPKTVKRQPLTHF</sequence>
<dbReference type="SUPFAM" id="SSF57774">
    <property type="entry name" value="Microbial and mitochondrial ADK, insert 'zinc finger' domain"/>
    <property type="match status" value="1"/>
</dbReference>
<dbReference type="PANTHER" id="PTHR15154:SF2">
    <property type="entry name" value="HAMARTIN"/>
    <property type="match status" value="1"/>
</dbReference>
<dbReference type="InterPro" id="IPR027417">
    <property type="entry name" value="P-loop_NTPase"/>
</dbReference>
<dbReference type="GO" id="GO:0005524">
    <property type="term" value="F:ATP binding"/>
    <property type="evidence" value="ECO:0007669"/>
    <property type="project" value="InterPro"/>
</dbReference>
<evidence type="ECO:0000313" key="8">
    <source>
        <dbReference type="Proteomes" id="UP000886611"/>
    </source>
</evidence>
<dbReference type="PANTHER" id="PTHR15154">
    <property type="entry name" value="HAMARTIN"/>
    <property type="match status" value="1"/>
</dbReference>
<dbReference type="Pfam" id="PF00406">
    <property type="entry name" value="ADK"/>
    <property type="match status" value="2"/>
</dbReference>
<keyword evidence="6" id="KW-0472">Membrane</keyword>
<feature type="non-terminal residue" evidence="7">
    <location>
        <position position="1"/>
    </location>
</feature>
<keyword evidence="6" id="KW-0812">Transmembrane</keyword>
<dbReference type="InterPro" id="IPR036193">
    <property type="entry name" value="ADK_active_lid_dom_sf"/>
</dbReference>
<organism evidence="7 8">
    <name type="scientific">Polypterus senegalus</name>
    <name type="common">Senegal bichir</name>
    <dbReference type="NCBI Taxonomy" id="55291"/>
    <lineage>
        <taxon>Eukaryota</taxon>
        <taxon>Metazoa</taxon>
        <taxon>Chordata</taxon>
        <taxon>Craniata</taxon>
        <taxon>Vertebrata</taxon>
        <taxon>Euteleostomi</taxon>
        <taxon>Actinopterygii</taxon>
        <taxon>Polypteriformes</taxon>
        <taxon>Polypteridae</taxon>
        <taxon>Polypterus</taxon>
    </lineage>
</organism>
<evidence type="ECO:0000256" key="5">
    <source>
        <dbReference type="SAM" id="Coils"/>
    </source>
</evidence>
<comment type="similarity">
    <text evidence="1">Belongs to the adenylate kinase family.</text>
</comment>
<evidence type="ECO:0000256" key="6">
    <source>
        <dbReference type="SAM" id="Phobius"/>
    </source>
</evidence>
<proteinExistence type="inferred from homology"/>
<evidence type="ECO:0000256" key="3">
    <source>
        <dbReference type="ARBA" id="ARBA00022741"/>
    </source>
</evidence>
<dbReference type="PRINTS" id="PR00094">
    <property type="entry name" value="ADENYLTKNASE"/>
</dbReference>
<feature type="coiled-coil region" evidence="5">
    <location>
        <begin position="597"/>
        <end position="722"/>
    </location>
</feature>
<dbReference type="Pfam" id="PF04388">
    <property type="entry name" value="Hamartin"/>
    <property type="match status" value="1"/>
</dbReference>
<keyword evidence="8" id="KW-1185">Reference proteome</keyword>
<gene>
    <name evidence="7" type="primary">Ak8</name>
    <name evidence="7" type="ORF">GTO96_0023243</name>
</gene>
<protein>
    <submittedName>
        <fullName evidence="7">KAD8 kinase</fullName>
    </submittedName>
</protein>
<keyword evidence="6" id="KW-1133">Transmembrane helix</keyword>
<dbReference type="GO" id="GO:0033596">
    <property type="term" value="C:TSC1-TSC2 complex"/>
    <property type="evidence" value="ECO:0007669"/>
    <property type="project" value="TreeGrafter"/>
</dbReference>
<keyword evidence="2" id="KW-0808">Transferase</keyword>
<dbReference type="SUPFAM" id="SSF52540">
    <property type="entry name" value="P-loop containing nucleoside triphosphate hydrolases"/>
    <property type="match status" value="2"/>
</dbReference>
<dbReference type="GO" id="GO:0008285">
    <property type="term" value="P:negative regulation of cell population proliferation"/>
    <property type="evidence" value="ECO:0007669"/>
    <property type="project" value="TreeGrafter"/>
</dbReference>
<keyword evidence="5" id="KW-0175">Coiled coil</keyword>
<dbReference type="InterPro" id="IPR007483">
    <property type="entry name" value="Hamartin"/>
</dbReference>
<keyword evidence="3" id="KW-0547">Nucleotide-binding</keyword>
<dbReference type="CDD" id="cd01428">
    <property type="entry name" value="ADK"/>
    <property type="match status" value="2"/>
</dbReference>
<dbReference type="GO" id="GO:0051726">
    <property type="term" value="P:regulation of cell cycle"/>
    <property type="evidence" value="ECO:0007669"/>
    <property type="project" value="TreeGrafter"/>
</dbReference>
<evidence type="ECO:0000256" key="2">
    <source>
        <dbReference type="ARBA" id="ARBA00022679"/>
    </source>
</evidence>
<dbReference type="GO" id="GO:0004017">
    <property type="term" value="F:AMP kinase activity"/>
    <property type="evidence" value="ECO:0007669"/>
    <property type="project" value="InterPro"/>
</dbReference>
<dbReference type="Gene3D" id="3.40.50.300">
    <property type="entry name" value="P-loop containing nucleotide triphosphate hydrolases"/>
    <property type="match status" value="2"/>
</dbReference>
<feature type="transmembrane region" description="Helical" evidence="6">
    <location>
        <begin position="136"/>
        <end position="153"/>
    </location>
</feature>
<reference evidence="7 8" key="1">
    <citation type="journal article" date="2021" name="Cell">
        <title>Tracing the genetic footprints of vertebrate landing in non-teleost ray-finned fishes.</title>
        <authorList>
            <person name="Bi X."/>
            <person name="Wang K."/>
            <person name="Yang L."/>
            <person name="Pan H."/>
            <person name="Jiang H."/>
            <person name="Wei Q."/>
            <person name="Fang M."/>
            <person name="Yu H."/>
            <person name="Zhu C."/>
            <person name="Cai Y."/>
            <person name="He Y."/>
            <person name="Gan X."/>
            <person name="Zeng H."/>
            <person name="Yu D."/>
            <person name="Zhu Y."/>
            <person name="Jiang H."/>
            <person name="Qiu Q."/>
            <person name="Yang H."/>
            <person name="Zhang Y.E."/>
            <person name="Wang W."/>
            <person name="Zhu M."/>
            <person name="He S."/>
            <person name="Zhang G."/>
        </authorList>
    </citation>
    <scope>NUCLEOTIDE SEQUENCE [LARGE SCALE GENOMIC DNA]</scope>
    <source>
        <strain evidence="7">Bchr_013</strain>
    </source>
</reference>
<evidence type="ECO:0000256" key="4">
    <source>
        <dbReference type="ARBA" id="ARBA00022777"/>
    </source>
</evidence>
<accession>A0A8X8BXM3</accession>
<dbReference type="EMBL" id="JAATIS010000147">
    <property type="protein sequence ID" value="KAG2469591.1"/>
    <property type="molecule type" value="Genomic_DNA"/>
</dbReference>
<dbReference type="InterPro" id="IPR000850">
    <property type="entry name" value="Adenylat/UMP-CMP_kin"/>
</dbReference>
<dbReference type="AlphaFoldDB" id="A0A8X8BXM3"/>
<dbReference type="GO" id="GO:0032007">
    <property type="term" value="P:negative regulation of TOR signaling"/>
    <property type="evidence" value="ECO:0007669"/>
    <property type="project" value="TreeGrafter"/>
</dbReference>
<feature type="non-terminal residue" evidence="7">
    <location>
        <position position="1261"/>
    </location>
</feature>
<dbReference type="Proteomes" id="UP000886611">
    <property type="component" value="Unassembled WGS sequence"/>
</dbReference>